<gene>
    <name evidence="1" type="ORF">Cgig2_024037</name>
</gene>
<evidence type="ECO:0000313" key="2">
    <source>
        <dbReference type="Proteomes" id="UP001153076"/>
    </source>
</evidence>
<reference evidence="1" key="1">
    <citation type="submission" date="2022-04" db="EMBL/GenBank/DDBJ databases">
        <title>Carnegiea gigantea Genome sequencing and assembly v2.</title>
        <authorList>
            <person name="Copetti D."/>
            <person name="Sanderson M.J."/>
            <person name="Burquez A."/>
            <person name="Wojciechowski M.F."/>
        </authorList>
    </citation>
    <scope>NUCLEOTIDE SEQUENCE</scope>
    <source>
        <strain evidence="1">SGP5-SGP5p</strain>
        <tissue evidence="1">Aerial part</tissue>
    </source>
</reference>
<dbReference type="EMBL" id="JAKOGI010000097">
    <property type="protein sequence ID" value="KAJ8444473.1"/>
    <property type="molecule type" value="Genomic_DNA"/>
</dbReference>
<sequence>MEMESPCDALVKSKDLKEEGEFLKTKDYRLALYLYEKSMQFLCVCVCVCVCVPRSENDAVLIEDLAITINLNTATCCLKLNEFELAKRQCDLVMKLDQRAQAFLHVGLKEEARQDISDAIRFDPCNGELNRELWRIENLCNQSREKEPSEGR</sequence>
<dbReference type="PANTHER" id="PTHR46512:SF9">
    <property type="entry name" value="PEPTIDYLPROLYL ISOMERASE"/>
    <property type="match status" value="1"/>
</dbReference>
<proteinExistence type="predicted"/>
<comment type="caution">
    <text evidence="1">The sequence shown here is derived from an EMBL/GenBank/DDBJ whole genome shotgun (WGS) entry which is preliminary data.</text>
</comment>
<evidence type="ECO:0000313" key="1">
    <source>
        <dbReference type="EMBL" id="KAJ8444473.1"/>
    </source>
</evidence>
<dbReference type="SUPFAM" id="SSF48452">
    <property type="entry name" value="TPR-like"/>
    <property type="match status" value="1"/>
</dbReference>
<dbReference type="Proteomes" id="UP001153076">
    <property type="component" value="Unassembled WGS sequence"/>
</dbReference>
<dbReference type="InterPro" id="IPR011990">
    <property type="entry name" value="TPR-like_helical_dom_sf"/>
</dbReference>
<dbReference type="PANTHER" id="PTHR46512">
    <property type="entry name" value="PEPTIDYLPROLYL ISOMERASE"/>
    <property type="match status" value="1"/>
</dbReference>
<dbReference type="AlphaFoldDB" id="A0A9Q1KJF9"/>
<dbReference type="InterPro" id="IPR050754">
    <property type="entry name" value="FKBP4/5/8-like"/>
</dbReference>
<accession>A0A9Q1KJF9</accession>
<protein>
    <submittedName>
        <fullName evidence="1">Uncharacterized protein</fullName>
    </submittedName>
</protein>
<dbReference type="Gene3D" id="1.25.40.10">
    <property type="entry name" value="Tetratricopeptide repeat domain"/>
    <property type="match status" value="1"/>
</dbReference>
<organism evidence="1 2">
    <name type="scientific">Carnegiea gigantea</name>
    <dbReference type="NCBI Taxonomy" id="171969"/>
    <lineage>
        <taxon>Eukaryota</taxon>
        <taxon>Viridiplantae</taxon>
        <taxon>Streptophyta</taxon>
        <taxon>Embryophyta</taxon>
        <taxon>Tracheophyta</taxon>
        <taxon>Spermatophyta</taxon>
        <taxon>Magnoliopsida</taxon>
        <taxon>eudicotyledons</taxon>
        <taxon>Gunneridae</taxon>
        <taxon>Pentapetalae</taxon>
        <taxon>Caryophyllales</taxon>
        <taxon>Cactineae</taxon>
        <taxon>Cactaceae</taxon>
        <taxon>Cactoideae</taxon>
        <taxon>Echinocereeae</taxon>
        <taxon>Carnegiea</taxon>
    </lineage>
</organism>
<keyword evidence="2" id="KW-1185">Reference proteome</keyword>
<name>A0A9Q1KJF9_9CARY</name>